<protein>
    <submittedName>
        <fullName evidence="2">Uncharacterized protein</fullName>
    </submittedName>
</protein>
<accession>B6WWW8</accession>
<evidence type="ECO:0000256" key="1">
    <source>
        <dbReference type="SAM" id="MobiDB-lite"/>
    </source>
</evidence>
<reference evidence="2 3" key="1">
    <citation type="submission" date="2008-10" db="EMBL/GenBank/DDBJ databases">
        <title>Draft genome sequence of Desulvovibrio piger (ATCC 29098).</title>
        <authorList>
            <person name="Sudarsanam P."/>
            <person name="Ley R."/>
            <person name="Guruge J."/>
            <person name="Turnbaugh P.J."/>
            <person name="Mahowald M."/>
            <person name="Liep D."/>
            <person name="Gordon J."/>
        </authorList>
    </citation>
    <scope>NUCLEOTIDE SEQUENCE [LARGE SCALE GENOMIC DNA]</scope>
    <source>
        <strain evidence="2 3">ATCC 29098</strain>
    </source>
</reference>
<evidence type="ECO:0000313" key="2">
    <source>
        <dbReference type="EMBL" id="EEB32581.1"/>
    </source>
</evidence>
<dbReference type="HOGENOM" id="CLU_2057614_0_0_7"/>
<organism evidence="2 3">
    <name type="scientific">Desulfovibrio piger ATCC 29098</name>
    <dbReference type="NCBI Taxonomy" id="411464"/>
    <lineage>
        <taxon>Bacteria</taxon>
        <taxon>Pseudomonadati</taxon>
        <taxon>Thermodesulfobacteriota</taxon>
        <taxon>Desulfovibrionia</taxon>
        <taxon>Desulfovibrionales</taxon>
        <taxon>Desulfovibrionaceae</taxon>
        <taxon>Desulfovibrio</taxon>
    </lineage>
</organism>
<reference evidence="2 3" key="2">
    <citation type="submission" date="2008-10" db="EMBL/GenBank/DDBJ databases">
        <authorList>
            <person name="Fulton L."/>
            <person name="Clifton S."/>
            <person name="Fulton B."/>
            <person name="Xu J."/>
            <person name="Minx P."/>
            <person name="Pepin K.H."/>
            <person name="Johnson M."/>
            <person name="Bhonagiri V."/>
            <person name="Nash W.E."/>
            <person name="Mardis E.R."/>
            <person name="Wilson R.K."/>
        </authorList>
    </citation>
    <scope>NUCLEOTIDE SEQUENCE [LARGE SCALE GENOMIC DNA]</scope>
    <source>
        <strain evidence="2 3">ATCC 29098</strain>
    </source>
</reference>
<feature type="region of interest" description="Disordered" evidence="1">
    <location>
        <begin position="91"/>
        <end position="111"/>
    </location>
</feature>
<name>B6WWW8_9BACT</name>
<sequence>MERLPSPWIHRPAEAHRASRHERILGEQGPLPLSAGADIPPPLSAWWMPAERQARHPSSHWALPWGRLAREEGASSRRDGRRMPILVLPPEAKPCMSHDGGRGTAPCRGEKGGCHARCT</sequence>
<proteinExistence type="predicted"/>
<gene>
    <name evidence="2" type="ORF">DESPIG_02589</name>
</gene>
<dbReference type="Proteomes" id="UP000003676">
    <property type="component" value="Unassembled WGS sequence"/>
</dbReference>
<dbReference type="EMBL" id="ABXU01000075">
    <property type="protein sequence ID" value="EEB32581.1"/>
    <property type="molecule type" value="Genomic_DNA"/>
</dbReference>
<evidence type="ECO:0000313" key="3">
    <source>
        <dbReference type="Proteomes" id="UP000003676"/>
    </source>
</evidence>
<dbReference type="AlphaFoldDB" id="B6WWW8"/>
<comment type="caution">
    <text evidence="2">The sequence shown here is derived from an EMBL/GenBank/DDBJ whole genome shotgun (WGS) entry which is preliminary data.</text>
</comment>